<protein>
    <submittedName>
        <fullName evidence="8">IMV membrane protein</fullName>
    </submittedName>
</protein>
<evidence type="ECO:0000256" key="5">
    <source>
        <dbReference type="ARBA" id="ARBA00022989"/>
    </source>
</evidence>
<reference evidence="8 9" key="1">
    <citation type="journal article" date="2005" name="J. Virol.">
        <title>Genome of deerpox virus.</title>
        <authorList>
            <person name="Afonso C.L."/>
            <person name="Delhon G."/>
            <person name="Tulman E.R."/>
            <person name="Lu Z."/>
            <person name="Zsak A."/>
            <person name="Becerra V.M."/>
            <person name="Zsak L."/>
            <person name="Kutish G.F."/>
            <person name="Rock D.L."/>
        </authorList>
    </citation>
    <scope>NUCLEOTIDE SEQUENCE [LARGE SCALE GENOMIC DNA]</scope>
    <source>
        <strain evidence="8">W-1170-84</strain>
    </source>
</reference>
<evidence type="ECO:0000256" key="1">
    <source>
        <dbReference type="ARBA" id="ARBA00004385"/>
    </source>
</evidence>
<evidence type="ECO:0000313" key="9">
    <source>
        <dbReference type="Proteomes" id="UP000162522"/>
    </source>
</evidence>
<feature type="transmembrane region" description="Helical" evidence="7">
    <location>
        <begin position="53"/>
        <end position="72"/>
    </location>
</feature>
<gene>
    <name evidence="8" type="ORF">DpV84gp055</name>
</gene>
<dbReference type="Pfam" id="PF04713">
    <property type="entry name" value="Pox_I5"/>
    <property type="match status" value="1"/>
</dbReference>
<dbReference type="InterPro" id="IPR006803">
    <property type="entry name" value="Poxvirus_I5"/>
</dbReference>
<evidence type="ECO:0000256" key="2">
    <source>
        <dbReference type="ARBA" id="ARBA00022692"/>
    </source>
</evidence>
<evidence type="ECO:0000256" key="4">
    <source>
        <dbReference type="ARBA" id="ARBA00022921"/>
    </source>
</evidence>
<dbReference type="Proteomes" id="UP000162522">
    <property type="component" value="Segment"/>
</dbReference>
<keyword evidence="2 7" id="KW-0812">Transmembrane</keyword>
<evidence type="ECO:0000256" key="6">
    <source>
        <dbReference type="ARBA" id="ARBA00023136"/>
    </source>
</evidence>
<comment type="subcellular location">
    <subcellularLocation>
        <location evidence="1">Virion membrane</location>
        <topology evidence="1">Multi-pass membrane protein</topology>
    </subcellularLocation>
</comment>
<keyword evidence="5 7" id="KW-1133">Transmembrane helix</keyword>
<accession>Q08FC7</accession>
<dbReference type="GO" id="GO:0055036">
    <property type="term" value="C:virion membrane"/>
    <property type="evidence" value="ECO:0007669"/>
    <property type="project" value="UniProtKB-SubCell"/>
</dbReference>
<dbReference type="PIRSF" id="PIRSF003768">
    <property type="entry name" value="VAC_I5L"/>
    <property type="match status" value="1"/>
</dbReference>
<name>Q08FC7_DPV84</name>
<organism evidence="8 9">
    <name type="scientific">Deerpox virus (strain W-1170-84)</name>
    <name type="common">DPV</name>
    <dbReference type="NCBI Taxonomy" id="305676"/>
    <lineage>
        <taxon>Viruses</taxon>
        <taxon>Varidnaviria</taxon>
        <taxon>Bamfordvirae</taxon>
        <taxon>Nucleocytoviricota</taxon>
        <taxon>Pokkesviricetes</taxon>
        <taxon>Chitovirales</taxon>
        <taxon>Poxviridae</taxon>
        <taxon>Chordopoxvirinae</taxon>
        <taxon>Cervidpoxvirus</taxon>
        <taxon>Cervidpoxvirus muledeerpox</taxon>
        <taxon>Mule deerpox virus</taxon>
    </lineage>
</organism>
<organismHost>
    <name type="scientific">Odocoileus hemionus</name>
    <name type="common">Mule deer</name>
    <name type="synonym">Cervus hemionus</name>
    <dbReference type="NCBI Taxonomy" id="9872"/>
</organismHost>
<sequence>MALSAKEIFSAISLTLLALLMIISGGALAFKSLAPHRIVSMRSATFNRVVSILEYLAILIFIPGTIALYSAYIKKLFS</sequence>
<keyword evidence="6 7" id="KW-0472">Membrane</keyword>
<keyword evidence="3" id="KW-0946">Virion</keyword>
<proteinExistence type="predicted"/>
<evidence type="ECO:0000256" key="7">
    <source>
        <dbReference type="SAM" id="Phobius"/>
    </source>
</evidence>
<keyword evidence="4" id="KW-0426">Late protein</keyword>
<evidence type="ECO:0000313" key="8">
    <source>
        <dbReference type="EMBL" id="ABI99039.1"/>
    </source>
</evidence>
<dbReference type="EMBL" id="AY689437">
    <property type="protein sequence ID" value="ABI99039.1"/>
    <property type="molecule type" value="Genomic_DNA"/>
</dbReference>
<evidence type="ECO:0000256" key="3">
    <source>
        <dbReference type="ARBA" id="ARBA00022844"/>
    </source>
</evidence>